<accession>A0ABN1N3I2</accession>
<keyword evidence="2" id="KW-1185">Reference proteome</keyword>
<protein>
    <submittedName>
        <fullName evidence="1">Uncharacterized protein</fullName>
    </submittedName>
</protein>
<comment type="caution">
    <text evidence="1">The sequence shown here is derived from an EMBL/GenBank/DDBJ whole genome shotgun (WGS) entry which is preliminary data.</text>
</comment>
<organism evidence="1 2">
    <name type="scientific">Algoriphagus jejuensis</name>
    <dbReference type="NCBI Taxonomy" id="419934"/>
    <lineage>
        <taxon>Bacteria</taxon>
        <taxon>Pseudomonadati</taxon>
        <taxon>Bacteroidota</taxon>
        <taxon>Cytophagia</taxon>
        <taxon>Cytophagales</taxon>
        <taxon>Cyclobacteriaceae</taxon>
        <taxon>Algoriphagus</taxon>
    </lineage>
</organism>
<dbReference type="EMBL" id="BAAAFI010000043">
    <property type="protein sequence ID" value="GAA0880374.1"/>
    <property type="molecule type" value="Genomic_DNA"/>
</dbReference>
<dbReference type="Proteomes" id="UP001500469">
    <property type="component" value="Unassembled WGS sequence"/>
</dbReference>
<sequence length="206" mass="23788">MMDTKNVFINCPFDNEFYPLLKGIFFVLIYLGFKPKIAETSDSGQVRILKIKDLMVASPLSIHDLSRIDPLATDAAARLNMAFEMGIDFGLRYSGIPEYGTKRFLILEKEEHRYKTFLSDISGNDIKSHQNDPELIIKAIRDWIKSQGQRKAVPRHKLIFSAFNEFLMYYNQMIGGEGYDPKEITALTFSDVIDIMTNWVKKFKKI</sequence>
<gene>
    <name evidence="1" type="ORF">GCM10009119_33440</name>
</gene>
<reference evidence="1 2" key="1">
    <citation type="journal article" date="2019" name="Int. J. Syst. Evol. Microbiol.">
        <title>The Global Catalogue of Microorganisms (GCM) 10K type strain sequencing project: providing services to taxonomists for standard genome sequencing and annotation.</title>
        <authorList>
            <consortium name="The Broad Institute Genomics Platform"/>
            <consortium name="The Broad Institute Genome Sequencing Center for Infectious Disease"/>
            <person name="Wu L."/>
            <person name="Ma J."/>
        </authorList>
    </citation>
    <scope>NUCLEOTIDE SEQUENCE [LARGE SCALE GENOMIC DNA]</scope>
    <source>
        <strain evidence="1 2">JCM 16112</strain>
    </source>
</reference>
<proteinExistence type="predicted"/>
<evidence type="ECO:0000313" key="2">
    <source>
        <dbReference type="Proteomes" id="UP001500469"/>
    </source>
</evidence>
<evidence type="ECO:0000313" key="1">
    <source>
        <dbReference type="EMBL" id="GAA0880374.1"/>
    </source>
</evidence>
<name>A0ABN1N3I2_9BACT</name>
<dbReference type="RefSeq" id="WP_343853703.1">
    <property type="nucleotide sequence ID" value="NZ_BAAAFI010000043.1"/>
</dbReference>